<keyword evidence="2" id="KW-1185">Reference proteome</keyword>
<gene>
    <name evidence="1" type="ORF">BJ984_000579</name>
</gene>
<evidence type="ECO:0000313" key="1">
    <source>
        <dbReference type="EMBL" id="NYD69421.1"/>
    </source>
</evidence>
<dbReference type="Gene3D" id="3.20.20.150">
    <property type="entry name" value="Divalent-metal-dependent TIM barrel enzymes"/>
    <property type="match status" value="1"/>
</dbReference>
<dbReference type="EMBL" id="JACCBM010000001">
    <property type="protein sequence ID" value="NYD69421.1"/>
    <property type="molecule type" value="Genomic_DNA"/>
</dbReference>
<dbReference type="InterPro" id="IPR032344">
    <property type="entry name" value="DUF4862"/>
</dbReference>
<comment type="caution">
    <text evidence="1">The sequence shown here is derived from an EMBL/GenBank/DDBJ whole genome shotgun (WGS) entry which is preliminary data.</text>
</comment>
<evidence type="ECO:0008006" key="3">
    <source>
        <dbReference type="Google" id="ProtNLM"/>
    </source>
</evidence>
<evidence type="ECO:0000313" key="2">
    <source>
        <dbReference type="Proteomes" id="UP000549913"/>
    </source>
</evidence>
<protein>
    <recommendedName>
        <fullName evidence="3">DUF4862 family protein</fullName>
    </recommendedName>
</protein>
<name>A0A852SL57_9MICO</name>
<dbReference type="Pfam" id="PF16154">
    <property type="entry name" value="DUF4862"/>
    <property type="match status" value="1"/>
</dbReference>
<reference evidence="1 2" key="1">
    <citation type="submission" date="2020-07" db="EMBL/GenBank/DDBJ databases">
        <title>Sequencing the genomes of 1000 actinobacteria strains.</title>
        <authorList>
            <person name="Klenk H.-P."/>
        </authorList>
    </citation>
    <scope>NUCLEOTIDE SEQUENCE [LARGE SCALE GENOMIC DNA]</scope>
    <source>
        <strain evidence="1 2">DSM 26474</strain>
    </source>
</reference>
<accession>A0A852SL57</accession>
<sequence>MSAAVVAAYCAQPADARADHGRASVFARRLLDETGAAGLEVPWGSDYIADPARLEAELGLAGTHVLTLVPVTMQRGAGFGVASLDPRCRAAALTLARDARDAVERIVNRGAAGSVAAVHLPSAPRTDPTRLPAHHLALVESLSEIASWDWHGARVMIEHCDSSSGARPQKGFLPLPLELAALTTATGPTPLGIAINWGRSAIETQRPDGPLLHLAAAVASGLPVGLGISGAGPSATPLGDAWSDSHLPVLSPVSAAAGFGASLLTPARLAAFCAAAPPTAPVTVKIAAATDPLALVADSFAAAEHARTATLVA</sequence>
<proteinExistence type="predicted"/>
<dbReference type="AlphaFoldDB" id="A0A852SL57"/>
<dbReference type="RefSeq" id="WP_179546753.1">
    <property type="nucleotide sequence ID" value="NZ_BSEW01000001.1"/>
</dbReference>
<dbReference type="Proteomes" id="UP000549913">
    <property type="component" value="Unassembled WGS sequence"/>
</dbReference>
<organism evidence="1 2">
    <name type="scientific">Herbiconiux flava</name>
    <dbReference type="NCBI Taxonomy" id="881268"/>
    <lineage>
        <taxon>Bacteria</taxon>
        <taxon>Bacillati</taxon>
        <taxon>Actinomycetota</taxon>
        <taxon>Actinomycetes</taxon>
        <taxon>Micrococcales</taxon>
        <taxon>Microbacteriaceae</taxon>
        <taxon>Herbiconiux</taxon>
    </lineage>
</organism>